<dbReference type="EMBL" id="JACIDR010000001">
    <property type="protein sequence ID" value="MBB3972411.1"/>
    <property type="molecule type" value="Genomic_DNA"/>
</dbReference>
<evidence type="ECO:0000313" key="2">
    <source>
        <dbReference type="Proteomes" id="UP000528964"/>
    </source>
</evidence>
<dbReference type="Proteomes" id="UP000528964">
    <property type="component" value="Unassembled WGS sequence"/>
</dbReference>
<dbReference type="Pfam" id="PF04430">
    <property type="entry name" value="DUF498"/>
    <property type="match status" value="1"/>
</dbReference>
<proteinExistence type="predicted"/>
<dbReference type="CDD" id="cd00248">
    <property type="entry name" value="Mth938-like"/>
    <property type="match status" value="1"/>
</dbReference>
<dbReference type="RefSeq" id="WP_183394189.1">
    <property type="nucleotide sequence ID" value="NZ_JACIDR010000001.1"/>
</dbReference>
<comment type="caution">
    <text evidence="1">The sequence shown here is derived from an EMBL/GenBank/DDBJ whole genome shotgun (WGS) entry which is preliminary data.</text>
</comment>
<dbReference type="SUPFAM" id="SSF64076">
    <property type="entry name" value="MTH938-like"/>
    <property type="match status" value="1"/>
</dbReference>
<reference evidence="1 2" key="1">
    <citation type="submission" date="2020-08" db="EMBL/GenBank/DDBJ databases">
        <title>Genomic Encyclopedia of Type Strains, Phase IV (KMG-IV): sequencing the most valuable type-strain genomes for metagenomic binning, comparative biology and taxonomic classification.</title>
        <authorList>
            <person name="Goeker M."/>
        </authorList>
    </citation>
    <scope>NUCLEOTIDE SEQUENCE [LARGE SCALE GENOMIC DNA]</scope>
    <source>
        <strain evidence="1 2">DSM 25481</strain>
    </source>
</reference>
<dbReference type="Gene3D" id="3.40.1230.10">
    <property type="entry name" value="MTH938-like"/>
    <property type="match status" value="1"/>
</dbReference>
<gene>
    <name evidence="1" type="ORF">GGR24_001044</name>
</gene>
<dbReference type="PANTHER" id="PTHR21192">
    <property type="entry name" value="NUCLEAR PROTEIN E3-3"/>
    <property type="match status" value="1"/>
</dbReference>
<protein>
    <recommendedName>
        <fullName evidence="3">Mth938-like domain-containing protein</fullName>
    </recommendedName>
</protein>
<evidence type="ECO:0008006" key="3">
    <source>
        <dbReference type="Google" id="ProtNLM"/>
    </source>
</evidence>
<sequence length="127" mass="13642">MSFSEDERHLPGRFAIDAYGDGGFRFGDLSHRGSLLALPSGMWAWRCGSPTDLDAAAFERVLQEAEAIDTLLIGTGADLAPLKRDLRQALREAGMVVEVMATGAAARTWNVLIAEERRVAAALLAVA</sequence>
<dbReference type="InterPro" id="IPR036748">
    <property type="entry name" value="MTH938-like_sf"/>
</dbReference>
<dbReference type="PANTHER" id="PTHR21192:SF2">
    <property type="entry name" value="NADH DEHYDROGENASE [UBIQUINONE] 1 ALPHA SUBCOMPLEX ASSEMBLY FACTOR 3"/>
    <property type="match status" value="1"/>
</dbReference>
<dbReference type="InterPro" id="IPR007523">
    <property type="entry name" value="NDUFAF3/AAMDC"/>
</dbReference>
<evidence type="ECO:0000313" key="1">
    <source>
        <dbReference type="EMBL" id="MBB3972411.1"/>
    </source>
</evidence>
<organism evidence="1 2">
    <name type="scientific">Hansschlegelia beijingensis</name>
    <dbReference type="NCBI Taxonomy" id="1133344"/>
    <lineage>
        <taxon>Bacteria</taxon>
        <taxon>Pseudomonadati</taxon>
        <taxon>Pseudomonadota</taxon>
        <taxon>Alphaproteobacteria</taxon>
        <taxon>Hyphomicrobiales</taxon>
        <taxon>Methylopilaceae</taxon>
        <taxon>Hansschlegelia</taxon>
    </lineage>
</organism>
<keyword evidence="2" id="KW-1185">Reference proteome</keyword>
<dbReference type="AlphaFoldDB" id="A0A7W6CWL0"/>
<accession>A0A7W6CWL0</accession>
<name>A0A7W6CWL0_9HYPH</name>